<feature type="region of interest" description="Disordered" evidence="14">
    <location>
        <begin position="745"/>
        <end position="773"/>
    </location>
</feature>
<dbReference type="GO" id="GO:0045087">
    <property type="term" value="P:innate immune response"/>
    <property type="evidence" value="ECO:0007669"/>
    <property type="project" value="UniProtKB-KW"/>
</dbReference>
<evidence type="ECO:0000256" key="12">
    <source>
        <dbReference type="ARBA" id="ARBA00023242"/>
    </source>
</evidence>
<dbReference type="Pfam" id="PF01661">
    <property type="entry name" value="Macro"/>
    <property type="match status" value="2"/>
</dbReference>
<feature type="compositionally biased region" description="Low complexity" evidence="14">
    <location>
        <begin position="10"/>
        <end position="20"/>
    </location>
</feature>
<dbReference type="PANTHER" id="PTHR14453">
    <property type="entry name" value="PARP/ZINC FINGER CCCH TYPE DOMAIN CONTAINING PROTEIN"/>
    <property type="match status" value="1"/>
</dbReference>
<dbReference type="FunFam" id="3.40.220.10:FF:000010">
    <property type="entry name" value="Poly [ADP-ribose] polymerase"/>
    <property type="match status" value="1"/>
</dbReference>
<gene>
    <name evidence="16" type="ORF">Celaphus_00012701</name>
</gene>
<dbReference type="GO" id="GO:0005634">
    <property type="term" value="C:nucleus"/>
    <property type="evidence" value="ECO:0007669"/>
    <property type="project" value="UniProtKB-SubCell"/>
</dbReference>
<accession>A0A212CHZ6</accession>
<dbReference type="GO" id="GO:1990404">
    <property type="term" value="F:NAD+-protein mono-ADP-ribosyltransferase activity"/>
    <property type="evidence" value="ECO:0007669"/>
    <property type="project" value="TreeGrafter"/>
</dbReference>
<keyword evidence="7" id="KW-0548">Nucleotidyltransferase</keyword>
<evidence type="ECO:0000256" key="7">
    <source>
        <dbReference type="ARBA" id="ARBA00022695"/>
    </source>
</evidence>
<evidence type="ECO:0000256" key="3">
    <source>
        <dbReference type="ARBA" id="ARBA00022490"/>
    </source>
</evidence>
<keyword evidence="17" id="KW-1185">Reference proteome</keyword>
<evidence type="ECO:0000256" key="14">
    <source>
        <dbReference type="SAM" id="MobiDB-lite"/>
    </source>
</evidence>
<evidence type="ECO:0000256" key="4">
    <source>
        <dbReference type="ARBA" id="ARBA00022588"/>
    </source>
</evidence>
<dbReference type="PROSITE" id="PS51154">
    <property type="entry name" value="MACRO"/>
    <property type="match status" value="2"/>
</dbReference>
<sequence>MERPGGPSGDGDCPPAPALSSPALCRNCTRKVFELGSLRSRARTVHSPPPDSRLWKYFSSFHWRRVPGWNTRTSSGDGGQRLEAMAVRSGMAPRVATTQLGRARAGVPPPRRPGAQSFSFFFPEILLGSWQSRTPSSLRRPPGRRLPEGDCHIWETQNRANIERPQRPGRWTFPRVLEQQLTVRNQVGLPHCHSCLRKSLLRSFLSGERGIQKETVFPTSAQNKFGCNFTLVSPAREGNNESLRVFRKMLTPRVELSVWKDDLTRHAVDAVVNAANEELLHGGGLAQALVKAGGFEIQEESRSFVSKYGRIPTGEIVTTGAGKLPCRYIIHAVGPRWALMDGQECIDKLQRAIINILNCVSSKNSMNIKTVAIPALSSGIFQFPLDLCTETIVQTIKFYFQSMPITSNLKEIHLVSNEDPTVAAFKLASEIILGRNELESWVSQGATQPFNTMVVNNMTLQIVQGLIERQETDVIVNSVYSCNSLSAGAVSKSILKAAGDEIEQELYPNITKTPLDSPVVLVTRGFKLSCKYIYHVLWTSGYSEQKLTLKAAMKKCLENCLELNITSISFPAFGTGIIGMKKSETAEIMFNEVLIFARQNFQQLAVKFVILPEELETYKAFSAEMEKNKFKLQGPNNYPANRQSFQRQLKDYISRQPLQQGCGEARAGARPGPRAQAHCERRLSWVSLCWVRGGGGDERGLVSTAKGRADSFEKTHGKRASEAEAHPRSGTGIGCLEPGECGAVAAPDPSPSRRQIRQSSAGPGRGPAARAGRRLCSSSGSWAWALAARPCVTGPVVLTAARRAEGT</sequence>
<dbReference type="GO" id="GO:0044389">
    <property type="term" value="F:ubiquitin-like protein ligase binding"/>
    <property type="evidence" value="ECO:0007669"/>
    <property type="project" value="TreeGrafter"/>
</dbReference>
<feature type="compositionally biased region" description="Low complexity" evidence="14">
    <location>
        <begin position="757"/>
        <end position="770"/>
    </location>
</feature>
<dbReference type="GO" id="GO:0003950">
    <property type="term" value="F:NAD+ poly-ADP-ribosyltransferase activity"/>
    <property type="evidence" value="ECO:0007669"/>
    <property type="project" value="TreeGrafter"/>
</dbReference>
<evidence type="ECO:0000256" key="8">
    <source>
        <dbReference type="ARBA" id="ARBA00022737"/>
    </source>
</evidence>
<dbReference type="EMBL" id="MKHE01000019">
    <property type="protein sequence ID" value="OWK05621.1"/>
    <property type="molecule type" value="Genomic_DNA"/>
</dbReference>
<keyword evidence="3" id="KW-0963">Cytoplasm</keyword>
<keyword evidence="8" id="KW-0677">Repeat</keyword>
<evidence type="ECO:0000256" key="2">
    <source>
        <dbReference type="ARBA" id="ARBA00004496"/>
    </source>
</evidence>
<dbReference type="GO" id="GO:0070212">
    <property type="term" value="P:protein poly-ADP-ribosylation"/>
    <property type="evidence" value="ECO:0007669"/>
    <property type="project" value="TreeGrafter"/>
</dbReference>
<feature type="non-terminal residue" evidence="16">
    <location>
        <position position="807"/>
    </location>
</feature>
<dbReference type="GO" id="GO:0003714">
    <property type="term" value="F:transcription corepressor activity"/>
    <property type="evidence" value="ECO:0007669"/>
    <property type="project" value="TreeGrafter"/>
</dbReference>
<comment type="similarity">
    <text evidence="13">Belongs to the ARTD/PARP family.</text>
</comment>
<dbReference type="PANTHER" id="PTHR14453:SF70">
    <property type="entry name" value="PROTEIN MONO-ADP-RIBOSYLTRANSFERASE PARP9"/>
    <property type="match status" value="1"/>
</dbReference>
<comment type="subcellular location">
    <subcellularLocation>
        <location evidence="2">Cytoplasm</location>
    </subcellularLocation>
    <subcellularLocation>
        <location evidence="1">Nucleus</location>
    </subcellularLocation>
</comment>
<feature type="region of interest" description="Disordered" evidence="14">
    <location>
        <begin position="1"/>
        <end position="20"/>
    </location>
</feature>
<evidence type="ECO:0000259" key="15">
    <source>
        <dbReference type="PROSITE" id="PS51154"/>
    </source>
</evidence>
<protein>
    <submittedName>
        <fullName evidence="16">PARP9</fullName>
    </submittedName>
</protein>
<dbReference type="GO" id="GO:0060335">
    <property type="term" value="P:positive regulation of type II interferon-mediated signaling pathway"/>
    <property type="evidence" value="ECO:0007669"/>
    <property type="project" value="TreeGrafter"/>
</dbReference>
<keyword evidence="4" id="KW-0399">Innate immunity</keyword>
<dbReference type="OrthoDB" id="6133115at2759"/>
<organism evidence="16 17">
    <name type="scientific">Cervus elaphus hippelaphus</name>
    <name type="common">European red deer</name>
    <dbReference type="NCBI Taxonomy" id="46360"/>
    <lineage>
        <taxon>Eukaryota</taxon>
        <taxon>Metazoa</taxon>
        <taxon>Chordata</taxon>
        <taxon>Craniata</taxon>
        <taxon>Vertebrata</taxon>
        <taxon>Euteleostomi</taxon>
        <taxon>Mammalia</taxon>
        <taxon>Eutheria</taxon>
        <taxon>Laurasiatheria</taxon>
        <taxon>Artiodactyla</taxon>
        <taxon>Ruminantia</taxon>
        <taxon>Pecora</taxon>
        <taxon>Cervidae</taxon>
        <taxon>Cervinae</taxon>
        <taxon>Cervus</taxon>
    </lineage>
</organism>
<dbReference type="Proteomes" id="UP000242450">
    <property type="component" value="Chromosome 19"/>
</dbReference>
<evidence type="ECO:0000256" key="9">
    <source>
        <dbReference type="ARBA" id="ARBA00022765"/>
    </source>
</evidence>
<dbReference type="GO" id="GO:0005737">
    <property type="term" value="C:cytoplasm"/>
    <property type="evidence" value="ECO:0007669"/>
    <property type="project" value="UniProtKB-SubCell"/>
</dbReference>
<dbReference type="CDD" id="cd02907">
    <property type="entry name" value="Macro_Af1521_BAL-like"/>
    <property type="match status" value="1"/>
</dbReference>
<evidence type="ECO:0000256" key="1">
    <source>
        <dbReference type="ARBA" id="ARBA00004123"/>
    </source>
</evidence>
<evidence type="ECO:0000256" key="5">
    <source>
        <dbReference type="ARBA" id="ARBA00022676"/>
    </source>
</evidence>
<keyword evidence="10" id="KW-0391">Immunity</keyword>
<keyword evidence="6" id="KW-0808">Transferase</keyword>
<feature type="compositionally biased region" description="Basic and acidic residues" evidence="14">
    <location>
        <begin position="707"/>
        <end position="727"/>
    </location>
</feature>
<reference evidence="16 17" key="1">
    <citation type="journal article" date="2018" name="Mol. Genet. Genomics">
        <title>The red deer Cervus elaphus genome CerEla1.0: sequencing, annotating, genes, and chromosomes.</title>
        <authorList>
            <person name="Bana N.A."/>
            <person name="Nyiri A."/>
            <person name="Nagy J."/>
            <person name="Frank K."/>
            <person name="Nagy T."/>
            <person name="Steger V."/>
            <person name="Schiller M."/>
            <person name="Lakatos P."/>
            <person name="Sugar L."/>
            <person name="Horn P."/>
            <person name="Barta E."/>
            <person name="Orosz L."/>
        </authorList>
    </citation>
    <scope>NUCLEOTIDE SEQUENCE [LARGE SCALE GENOMIC DNA]</scope>
    <source>
        <strain evidence="16">Hungarian</strain>
    </source>
</reference>
<keyword evidence="5" id="KW-0328">Glycosyltransferase</keyword>
<dbReference type="CDD" id="cd02903">
    <property type="entry name" value="Macro_BAL-like"/>
    <property type="match status" value="1"/>
</dbReference>
<dbReference type="InterPro" id="IPR002589">
    <property type="entry name" value="Macro_dom"/>
</dbReference>
<keyword evidence="9" id="KW-0013">ADP-ribosylation</keyword>
<dbReference type="AlphaFoldDB" id="A0A212CHZ6"/>
<evidence type="ECO:0000256" key="10">
    <source>
        <dbReference type="ARBA" id="ARBA00022859"/>
    </source>
</evidence>
<dbReference type="GO" id="GO:0016779">
    <property type="term" value="F:nucleotidyltransferase activity"/>
    <property type="evidence" value="ECO:0007669"/>
    <property type="project" value="UniProtKB-KW"/>
</dbReference>
<dbReference type="InterPro" id="IPR043472">
    <property type="entry name" value="Macro_dom-like"/>
</dbReference>
<evidence type="ECO:0000313" key="17">
    <source>
        <dbReference type="Proteomes" id="UP000242450"/>
    </source>
</evidence>
<dbReference type="SUPFAM" id="SSF52949">
    <property type="entry name" value="Macro domain-like"/>
    <property type="match status" value="2"/>
</dbReference>
<keyword evidence="12" id="KW-0539">Nucleus</keyword>
<feature type="domain" description="Macro" evidence="15">
    <location>
        <begin position="447"/>
        <end position="629"/>
    </location>
</feature>
<comment type="caution">
    <text evidence="16">The sequence shown here is derived from an EMBL/GenBank/DDBJ whole genome shotgun (WGS) entry which is preliminary data.</text>
</comment>
<dbReference type="InterPro" id="IPR052056">
    <property type="entry name" value="Mono-ARTD/PARP"/>
</dbReference>
<dbReference type="GO" id="GO:0010629">
    <property type="term" value="P:negative regulation of gene expression"/>
    <property type="evidence" value="ECO:0007669"/>
    <property type="project" value="TreeGrafter"/>
</dbReference>
<dbReference type="Gene3D" id="3.40.220.10">
    <property type="entry name" value="Leucine Aminopeptidase, subunit E, domain 1"/>
    <property type="match status" value="2"/>
</dbReference>
<evidence type="ECO:0000313" key="16">
    <source>
        <dbReference type="EMBL" id="OWK05621.1"/>
    </source>
</evidence>
<feature type="domain" description="Macro" evidence="15">
    <location>
        <begin position="243"/>
        <end position="433"/>
    </location>
</feature>
<dbReference type="SMART" id="SM00506">
    <property type="entry name" value="A1pp"/>
    <property type="match status" value="2"/>
</dbReference>
<evidence type="ECO:0000256" key="13">
    <source>
        <dbReference type="ARBA" id="ARBA00024347"/>
    </source>
</evidence>
<evidence type="ECO:0000256" key="6">
    <source>
        <dbReference type="ARBA" id="ARBA00022679"/>
    </source>
</evidence>
<evidence type="ECO:0000256" key="11">
    <source>
        <dbReference type="ARBA" id="ARBA00023027"/>
    </source>
</evidence>
<name>A0A212CHZ6_CEREH</name>
<keyword evidence="11" id="KW-0520">NAD</keyword>
<proteinExistence type="inferred from homology"/>
<feature type="region of interest" description="Disordered" evidence="14">
    <location>
        <begin position="700"/>
        <end position="732"/>
    </location>
</feature>